<dbReference type="Proteomes" id="UP000011615">
    <property type="component" value="Unassembled WGS sequence"/>
</dbReference>
<comment type="caution">
    <text evidence="1">The sequence shown here is derived from an EMBL/GenBank/DDBJ whole genome shotgun (WGS) entry which is preliminary data.</text>
</comment>
<dbReference type="InterPro" id="IPR058264">
    <property type="entry name" value="DUF7958"/>
</dbReference>
<gene>
    <name evidence="1" type="ORF">C476_00292</name>
</gene>
<dbReference type="Pfam" id="PF25858">
    <property type="entry name" value="DUF7958"/>
    <property type="match status" value="1"/>
</dbReference>
<evidence type="ECO:0000313" key="2">
    <source>
        <dbReference type="Proteomes" id="UP000011615"/>
    </source>
</evidence>
<protein>
    <submittedName>
        <fullName evidence="1">Uncharacterized protein</fullName>
    </submittedName>
</protein>
<accession>M0CT50</accession>
<dbReference type="STRING" id="1230457.C476_00292"/>
<sequence>MDGMITGETQELIGLSIIDNNDAEHLIEMKFDGNITGHQCEAYADDPANRTDEENEHNNQARRFAKYYVYAERGYDTVAHVNHPDYIEAVRQAIVSLSDAQFEQFFSPIHQQLRSHHDSTVERPRSLPSAVRYPDDVIYKQDLYLGIDPRESDFADEARAIAADRGLDLEAGMTSRALTDVSASELEKWQSFADELADTIDPEAVDAELGLEDGAVSGIHVSYPDEYGELVTESAEDPLERQPDARLELLTADPGTLEEFNPYLDHHLRCQIRDCLVGMGLTPPAKYRVLGPGKFIYTRRYNHYNMYPELHSTRSNSARLFGYDS</sequence>
<dbReference type="OrthoDB" id="201005at2157"/>
<evidence type="ECO:0000313" key="1">
    <source>
        <dbReference type="EMBL" id="ELZ25843.1"/>
    </source>
</evidence>
<organism evidence="1 2">
    <name type="scientific">Natrinema limicola JCM 13563</name>
    <dbReference type="NCBI Taxonomy" id="1230457"/>
    <lineage>
        <taxon>Archaea</taxon>
        <taxon>Methanobacteriati</taxon>
        <taxon>Methanobacteriota</taxon>
        <taxon>Stenosarchaea group</taxon>
        <taxon>Halobacteria</taxon>
        <taxon>Halobacteriales</taxon>
        <taxon>Natrialbaceae</taxon>
        <taxon>Natrinema</taxon>
    </lineage>
</organism>
<dbReference type="EMBL" id="AOIT01000010">
    <property type="protein sequence ID" value="ELZ25843.1"/>
    <property type="molecule type" value="Genomic_DNA"/>
</dbReference>
<proteinExistence type="predicted"/>
<reference evidence="1 2" key="1">
    <citation type="journal article" date="2014" name="PLoS Genet.">
        <title>Phylogenetically driven sequencing of extremely halophilic archaea reveals strategies for static and dynamic osmo-response.</title>
        <authorList>
            <person name="Becker E.A."/>
            <person name="Seitzer P.M."/>
            <person name="Tritt A."/>
            <person name="Larsen D."/>
            <person name="Krusor M."/>
            <person name="Yao A.I."/>
            <person name="Wu D."/>
            <person name="Madern D."/>
            <person name="Eisen J.A."/>
            <person name="Darling A.E."/>
            <person name="Facciotti M.T."/>
        </authorList>
    </citation>
    <scope>NUCLEOTIDE SEQUENCE [LARGE SCALE GENOMIC DNA]</scope>
    <source>
        <strain evidence="1 2">JCM 13563</strain>
    </source>
</reference>
<dbReference type="PATRIC" id="fig|1230457.4.peg.52"/>
<dbReference type="RefSeq" id="WP_008008694.1">
    <property type="nucleotide sequence ID" value="NZ_AOIT01000010.1"/>
</dbReference>
<name>M0CT50_9EURY</name>
<dbReference type="eggNOG" id="arCOG10872">
    <property type="taxonomic scope" value="Archaea"/>
</dbReference>
<keyword evidence="2" id="KW-1185">Reference proteome</keyword>
<dbReference type="AlphaFoldDB" id="M0CT50"/>